<dbReference type="AlphaFoldDB" id="A0ABD1RTN6"/>
<comment type="caution">
    <text evidence="2">The sequence shown here is derived from an EMBL/GenBank/DDBJ whole genome shotgun (WGS) entry which is preliminary data.</text>
</comment>
<feature type="region of interest" description="Disordered" evidence="1">
    <location>
        <begin position="1"/>
        <end position="36"/>
    </location>
</feature>
<evidence type="ECO:0000256" key="1">
    <source>
        <dbReference type="SAM" id="MobiDB-lite"/>
    </source>
</evidence>
<gene>
    <name evidence="2" type="ORF">Adt_27421</name>
</gene>
<proteinExistence type="predicted"/>
<keyword evidence="3" id="KW-1185">Reference proteome</keyword>
<dbReference type="Proteomes" id="UP001604336">
    <property type="component" value="Unassembled WGS sequence"/>
</dbReference>
<organism evidence="2 3">
    <name type="scientific">Abeliophyllum distichum</name>
    <dbReference type="NCBI Taxonomy" id="126358"/>
    <lineage>
        <taxon>Eukaryota</taxon>
        <taxon>Viridiplantae</taxon>
        <taxon>Streptophyta</taxon>
        <taxon>Embryophyta</taxon>
        <taxon>Tracheophyta</taxon>
        <taxon>Spermatophyta</taxon>
        <taxon>Magnoliopsida</taxon>
        <taxon>eudicotyledons</taxon>
        <taxon>Gunneridae</taxon>
        <taxon>Pentapetalae</taxon>
        <taxon>asterids</taxon>
        <taxon>lamiids</taxon>
        <taxon>Lamiales</taxon>
        <taxon>Oleaceae</taxon>
        <taxon>Forsythieae</taxon>
        <taxon>Abeliophyllum</taxon>
    </lineage>
</organism>
<dbReference type="EMBL" id="JBFOLK010000008">
    <property type="protein sequence ID" value="KAL2491793.1"/>
    <property type="molecule type" value="Genomic_DNA"/>
</dbReference>
<accession>A0ABD1RTN6</accession>
<evidence type="ECO:0000313" key="3">
    <source>
        <dbReference type="Proteomes" id="UP001604336"/>
    </source>
</evidence>
<evidence type="ECO:0000313" key="2">
    <source>
        <dbReference type="EMBL" id="KAL2491793.1"/>
    </source>
</evidence>
<sequence>MFGGVSNGGPLKVKKRQNKASAKMKDEDEDKVSGNASLPSLVEVHATVPFQSMSPPPPALANVIVTSPPLVEKTTDQASLEELVTMAAMNTREFILNNELYSTLMSFFDKREKEEAKSNKLAEDINEMISMNTKLSSENEWTDLETTKAEKERHRAKKARCVAEKRAVIVEKSIIHVNRDFDAMFLEKDKQLTYARIEV</sequence>
<name>A0ABD1RTN6_9LAMI</name>
<reference evidence="3" key="1">
    <citation type="submission" date="2024-07" db="EMBL/GenBank/DDBJ databases">
        <title>Two chromosome-level genome assemblies of Korean endemic species Abeliophyllum distichum and Forsythia ovata (Oleaceae).</title>
        <authorList>
            <person name="Jang H."/>
        </authorList>
    </citation>
    <scope>NUCLEOTIDE SEQUENCE [LARGE SCALE GENOMIC DNA]</scope>
</reference>
<protein>
    <submittedName>
        <fullName evidence="2">Uncharacterized protein</fullName>
    </submittedName>
</protein>